<feature type="chain" id="PRO_5046800417" evidence="1">
    <location>
        <begin position="19"/>
        <end position="171"/>
    </location>
</feature>
<sequence>MRYLPAVAALLWTSCAIAQPSPWPAAVRGAVAKATQVCREAGGRPGRSPELVKTVDLTGDGIADYLVDWSQYDCVGAASAMANGQDGSAIEVLVGLRGNAAVSAYGNSVYGAKVETAGGRNRLWIDLAAMDCGQNARGVPFANWQFCSRELVWSPATRKFALAPMAQKRRI</sequence>
<dbReference type="PROSITE" id="PS51257">
    <property type="entry name" value="PROKAR_LIPOPROTEIN"/>
    <property type="match status" value="1"/>
</dbReference>
<protein>
    <submittedName>
        <fullName evidence="2">Uncharacterized protein</fullName>
    </submittedName>
</protein>
<dbReference type="RefSeq" id="WP_250753118.1">
    <property type="nucleotide sequence ID" value="NZ_CP098401.1"/>
</dbReference>
<name>A0ABY4TWC6_9SPHN</name>
<feature type="signal peptide" evidence="1">
    <location>
        <begin position="1"/>
        <end position="18"/>
    </location>
</feature>
<keyword evidence="1" id="KW-0732">Signal</keyword>
<evidence type="ECO:0000256" key="1">
    <source>
        <dbReference type="SAM" id="SignalP"/>
    </source>
</evidence>
<dbReference type="Proteomes" id="UP001055580">
    <property type="component" value="Chromosome"/>
</dbReference>
<evidence type="ECO:0000313" key="3">
    <source>
        <dbReference type="Proteomes" id="UP001055580"/>
    </source>
</evidence>
<organism evidence="2 3">
    <name type="scientific">Sphingomonas donggukensis</name>
    <dbReference type="NCBI Taxonomy" id="2949093"/>
    <lineage>
        <taxon>Bacteria</taxon>
        <taxon>Pseudomonadati</taxon>
        <taxon>Pseudomonadota</taxon>
        <taxon>Alphaproteobacteria</taxon>
        <taxon>Sphingomonadales</taxon>
        <taxon>Sphingomonadaceae</taxon>
        <taxon>Sphingomonas</taxon>
    </lineage>
</organism>
<reference evidence="2" key="1">
    <citation type="submission" date="2022-05" db="EMBL/GenBank/DDBJ databases">
        <title>Sphingomonas sp. strain RMG20 Genome sequencing and assembly.</title>
        <authorList>
            <person name="Kim I."/>
        </authorList>
    </citation>
    <scope>NUCLEOTIDE SEQUENCE</scope>
    <source>
        <strain evidence="2">RMG20</strain>
    </source>
</reference>
<proteinExistence type="predicted"/>
<accession>A0ABY4TWC6</accession>
<evidence type="ECO:0000313" key="2">
    <source>
        <dbReference type="EMBL" id="URW76180.1"/>
    </source>
</evidence>
<keyword evidence="3" id="KW-1185">Reference proteome</keyword>
<gene>
    <name evidence="2" type="ORF">M9980_02815</name>
</gene>
<dbReference type="EMBL" id="CP098401">
    <property type="protein sequence ID" value="URW76180.1"/>
    <property type="molecule type" value="Genomic_DNA"/>
</dbReference>